<evidence type="ECO:0000256" key="3">
    <source>
        <dbReference type="ARBA" id="ARBA00022723"/>
    </source>
</evidence>
<dbReference type="PANTHER" id="PTHR14218:SF19">
    <property type="entry name" value="SERINE PROTEASE AORO, PUTATIVE (AFU_ORTHOLOGUE AFUA_6G10250)-RELATED"/>
    <property type="match status" value="1"/>
</dbReference>
<protein>
    <submittedName>
        <fullName evidence="11">Subtilisin-like protein</fullName>
    </submittedName>
</protein>
<dbReference type="STRING" id="1149755.A0A2J6S8H4"/>
<dbReference type="GO" id="GO:0005576">
    <property type="term" value="C:extracellular region"/>
    <property type="evidence" value="ECO:0007669"/>
    <property type="project" value="UniProtKB-SubCell"/>
</dbReference>
<dbReference type="OrthoDB" id="409122at2759"/>
<evidence type="ECO:0000313" key="11">
    <source>
        <dbReference type="EMBL" id="PMD47073.1"/>
    </source>
</evidence>
<feature type="active site" description="Charge relay system" evidence="8">
    <location>
        <position position="311"/>
    </location>
</feature>
<proteinExistence type="predicted"/>
<dbReference type="GO" id="GO:0046872">
    <property type="term" value="F:metal ion binding"/>
    <property type="evidence" value="ECO:0007669"/>
    <property type="project" value="UniProtKB-UniRule"/>
</dbReference>
<evidence type="ECO:0000256" key="2">
    <source>
        <dbReference type="ARBA" id="ARBA00022670"/>
    </source>
</evidence>
<evidence type="ECO:0000256" key="7">
    <source>
        <dbReference type="ARBA" id="ARBA00023145"/>
    </source>
</evidence>
<feature type="binding site" evidence="8">
    <location>
        <position position="638"/>
    </location>
    <ligand>
        <name>Ca(2+)</name>
        <dbReference type="ChEBI" id="CHEBI:29108"/>
    </ligand>
</feature>
<dbReference type="GO" id="GO:0004252">
    <property type="term" value="F:serine-type endopeptidase activity"/>
    <property type="evidence" value="ECO:0007669"/>
    <property type="project" value="UniProtKB-UniRule"/>
</dbReference>
<keyword evidence="3 8" id="KW-0479">Metal-binding</keyword>
<keyword evidence="6 8" id="KW-0106">Calcium</keyword>
<dbReference type="SMART" id="SM00944">
    <property type="entry name" value="Pro-kuma_activ"/>
    <property type="match status" value="1"/>
</dbReference>
<keyword evidence="4 8" id="KW-0378">Hydrolase</keyword>
<dbReference type="InterPro" id="IPR036852">
    <property type="entry name" value="Peptidase_S8/S53_dom_sf"/>
</dbReference>
<dbReference type="CDD" id="cd04056">
    <property type="entry name" value="Peptidases_S53"/>
    <property type="match status" value="1"/>
</dbReference>
<dbReference type="PANTHER" id="PTHR14218">
    <property type="entry name" value="PROTEASE S8 TRIPEPTIDYL PEPTIDASE I CLN2"/>
    <property type="match status" value="1"/>
</dbReference>
<comment type="cofactor">
    <cofactor evidence="8">
        <name>Ca(2+)</name>
        <dbReference type="ChEBI" id="CHEBI:29108"/>
    </cofactor>
    <text evidence="8">Binds 1 Ca(2+) ion per subunit.</text>
</comment>
<dbReference type="PROSITE" id="PS51695">
    <property type="entry name" value="SEDOLISIN"/>
    <property type="match status" value="1"/>
</dbReference>
<evidence type="ECO:0000256" key="9">
    <source>
        <dbReference type="SAM" id="SignalP"/>
    </source>
</evidence>
<feature type="binding site" evidence="8">
    <location>
        <position position="639"/>
    </location>
    <ligand>
        <name>Ca(2+)</name>
        <dbReference type="ChEBI" id="CHEBI:29108"/>
    </ligand>
</feature>
<feature type="signal peptide" evidence="9">
    <location>
        <begin position="1"/>
        <end position="20"/>
    </location>
</feature>
<dbReference type="SUPFAM" id="SSF54897">
    <property type="entry name" value="Protease propeptides/inhibitors"/>
    <property type="match status" value="1"/>
</dbReference>
<evidence type="ECO:0000313" key="12">
    <source>
        <dbReference type="Proteomes" id="UP000235786"/>
    </source>
</evidence>
<sequence>MTGMKSFVALLAAAVAAVNAVAIPAHHEVHEKRETLHPRWTKRDRVESHKVFQMRIGLKQSNLEKGYEHLIDVSDPASPNFAKHWTSEEVVEAFRPSQQTEDEVRNWLIDSGIPSQRITHTDNKAWFAFFATASEAEKLLFTEFHEFEDSVTGGVIPACDQYHVPKHIREHIDYITPGIKLMAPVESHREKRAAAMAQAGIESRSVHLQQHKNVPSVDPNDLSTCDELITPACVAALYKIPPGTSKIRGNSLGIFESELQFYAQKDLDSFFTTYRKDIQNGTHPIGANVDGGMQSTTDLYQALAGGEVALDLQLAYPIVYPQEITLYDVDDFIVQANQLDTYTFGFNTFLDAIDGSYCNFSAYGETGNDPALDQAYPDPAIGGWAGNLMCGVYKPTNVISLSYGGQEADIPVSYQKRQCLEYMKLGLQGVSFLYASGDSGVSNYPPAFGGTDGPTGCLGPKGNVFNPTWPGTCPFVTSVGATKVYPGHKVTDPQPESAVLDPAYPPYSSGGGFSNIYPIPDYQTKAVANYFANYSPPYPYYSALSPDSSEVPNIAAIVGNSNGIYNRIGRGIPDVSANGDNDAVWAGGSAQSYGGTSASTPIFSSVITRLNEARLGAGKKPIGFLNPSLYANPSMLNDITNGTNVGCNTTGFAAVPGWDPVTGLGTPNFPKMLAYYLSLP</sequence>
<evidence type="ECO:0000259" key="10">
    <source>
        <dbReference type="PROSITE" id="PS51695"/>
    </source>
</evidence>
<reference evidence="11 12" key="1">
    <citation type="submission" date="2016-04" db="EMBL/GenBank/DDBJ databases">
        <title>A degradative enzymes factory behind the ericoid mycorrhizal symbiosis.</title>
        <authorList>
            <consortium name="DOE Joint Genome Institute"/>
            <person name="Martino E."/>
            <person name="Morin E."/>
            <person name="Grelet G."/>
            <person name="Kuo A."/>
            <person name="Kohler A."/>
            <person name="Daghino S."/>
            <person name="Barry K."/>
            <person name="Choi C."/>
            <person name="Cichocki N."/>
            <person name="Clum A."/>
            <person name="Copeland A."/>
            <person name="Hainaut M."/>
            <person name="Haridas S."/>
            <person name="Labutti K."/>
            <person name="Lindquist E."/>
            <person name="Lipzen A."/>
            <person name="Khouja H.-R."/>
            <person name="Murat C."/>
            <person name="Ohm R."/>
            <person name="Olson A."/>
            <person name="Spatafora J."/>
            <person name="Veneault-Fourrey C."/>
            <person name="Henrissat B."/>
            <person name="Grigoriev I."/>
            <person name="Martin F."/>
            <person name="Perotto S."/>
        </authorList>
    </citation>
    <scope>NUCLEOTIDE SEQUENCE [LARGE SCALE GENOMIC DNA]</scope>
    <source>
        <strain evidence="11 12">F</strain>
    </source>
</reference>
<dbReference type="Gene3D" id="3.40.50.200">
    <property type="entry name" value="Peptidase S8/S53 domain"/>
    <property type="match status" value="1"/>
</dbReference>
<name>A0A2J6S8H4_HYAVF</name>
<dbReference type="Pfam" id="PF09286">
    <property type="entry name" value="Pro-kuma_activ"/>
    <property type="match status" value="1"/>
</dbReference>
<feature type="domain" description="Peptidase S53" evidence="10">
    <location>
        <begin position="228"/>
        <end position="679"/>
    </location>
</feature>
<comment type="subcellular location">
    <subcellularLocation>
        <location evidence="1">Secreted</location>
        <location evidence="1">Extracellular space</location>
    </subcellularLocation>
</comment>
<keyword evidence="9" id="KW-0732">Signal</keyword>
<evidence type="ECO:0000256" key="6">
    <source>
        <dbReference type="ARBA" id="ARBA00022837"/>
    </source>
</evidence>
<dbReference type="InterPro" id="IPR015366">
    <property type="entry name" value="S53_propep"/>
</dbReference>
<keyword evidence="2 8" id="KW-0645">Protease</keyword>
<feature type="chain" id="PRO_5014423010" evidence="9">
    <location>
        <begin position="21"/>
        <end position="680"/>
    </location>
</feature>
<feature type="binding site" evidence="8">
    <location>
        <position position="657"/>
    </location>
    <ligand>
        <name>Ca(2+)</name>
        <dbReference type="ChEBI" id="CHEBI:29108"/>
    </ligand>
</feature>
<dbReference type="SUPFAM" id="SSF52743">
    <property type="entry name" value="Subtilisin-like"/>
    <property type="match status" value="1"/>
</dbReference>
<feature type="binding site" evidence="8">
    <location>
        <position position="659"/>
    </location>
    <ligand>
        <name>Ca(2+)</name>
        <dbReference type="ChEBI" id="CHEBI:29108"/>
    </ligand>
</feature>
<evidence type="ECO:0000256" key="8">
    <source>
        <dbReference type="PROSITE-ProRule" id="PRU01032"/>
    </source>
</evidence>
<keyword evidence="12" id="KW-1185">Reference proteome</keyword>
<evidence type="ECO:0000256" key="1">
    <source>
        <dbReference type="ARBA" id="ARBA00004239"/>
    </source>
</evidence>
<keyword evidence="7" id="KW-0865">Zymogen</keyword>
<keyword evidence="5 8" id="KW-0720">Serine protease</keyword>
<feature type="active site" description="Charge relay system" evidence="8">
    <location>
        <position position="307"/>
    </location>
</feature>
<dbReference type="GO" id="GO:0008240">
    <property type="term" value="F:tripeptidyl-peptidase activity"/>
    <property type="evidence" value="ECO:0007669"/>
    <property type="project" value="TreeGrafter"/>
</dbReference>
<accession>A0A2J6S8H4</accession>
<dbReference type="InterPro" id="IPR050819">
    <property type="entry name" value="Tripeptidyl-peptidase_I"/>
</dbReference>
<dbReference type="CDD" id="cd11377">
    <property type="entry name" value="Pro-peptidase_S53"/>
    <property type="match status" value="1"/>
</dbReference>
<dbReference type="InterPro" id="IPR030400">
    <property type="entry name" value="Sedolisin_dom"/>
</dbReference>
<dbReference type="AlphaFoldDB" id="A0A2J6S8H4"/>
<organism evidence="11 12">
    <name type="scientific">Hyaloscypha variabilis (strain UAMH 11265 / GT02V1 / F)</name>
    <name type="common">Meliniomyces variabilis</name>
    <dbReference type="NCBI Taxonomy" id="1149755"/>
    <lineage>
        <taxon>Eukaryota</taxon>
        <taxon>Fungi</taxon>
        <taxon>Dikarya</taxon>
        <taxon>Ascomycota</taxon>
        <taxon>Pezizomycotina</taxon>
        <taxon>Leotiomycetes</taxon>
        <taxon>Helotiales</taxon>
        <taxon>Hyaloscyphaceae</taxon>
        <taxon>Hyaloscypha</taxon>
        <taxon>Hyaloscypha variabilis</taxon>
    </lineage>
</organism>
<feature type="active site" description="Charge relay system" evidence="8">
    <location>
        <position position="597"/>
    </location>
</feature>
<dbReference type="GO" id="GO:0006508">
    <property type="term" value="P:proteolysis"/>
    <property type="evidence" value="ECO:0007669"/>
    <property type="project" value="UniProtKB-KW"/>
</dbReference>
<dbReference type="Proteomes" id="UP000235786">
    <property type="component" value="Unassembled WGS sequence"/>
</dbReference>
<dbReference type="EMBL" id="KZ613938">
    <property type="protein sequence ID" value="PMD47073.1"/>
    <property type="molecule type" value="Genomic_DNA"/>
</dbReference>
<evidence type="ECO:0000256" key="4">
    <source>
        <dbReference type="ARBA" id="ARBA00022801"/>
    </source>
</evidence>
<evidence type="ECO:0000256" key="5">
    <source>
        <dbReference type="ARBA" id="ARBA00022825"/>
    </source>
</evidence>
<gene>
    <name evidence="11" type="ORF">L207DRAFT_448594</name>
</gene>